<gene>
    <name evidence="3" type="ORF">CF651_19930</name>
</gene>
<evidence type="ECO:0000313" key="3">
    <source>
        <dbReference type="EMBL" id="OXM84512.1"/>
    </source>
</evidence>
<dbReference type="GO" id="GO:0016810">
    <property type="term" value="F:hydrolase activity, acting on carbon-nitrogen (but not peptide) bonds"/>
    <property type="evidence" value="ECO:0007669"/>
    <property type="project" value="InterPro"/>
</dbReference>
<keyword evidence="1" id="KW-0732">Signal</keyword>
<accession>A0A229UMB4</accession>
<feature type="domain" description="NodB homology" evidence="2">
    <location>
        <begin position="94"/>
        <end position="286"/>
    </location>
</feature>
<sequence length="286" mass="32238">MSGLTVAQRIGLWALALVLLWLTPGLFRQPPITLYTDKVTVLAYHHIDDSADGMVTIPTRLFHSQLTDLVQRGYHFITLTQFKQFLAGGTVPPNAILVTFDDGYKSFYTNAYPILKAMNIPAVNFVITKDLEHPEQSRIPSLSRDEIRQMTREHAGIDVQCHTDSLHDTAPNGGALFTTRLNNGSVEETEQAFRQRIIEDTERCRAKLGQLYERPIDSFAYPFGIYDTQSAELLREAGIAYAFTTYSEIASRQADPLQIPRINAGSPFIKSNSLNNLIIKRLHQQK</sequence>
<dbReference type="CDD" id="cd10918">
    <property type="entry name" value="CE4_NodB_like_5s_6s"/>
    <property type="match status" value="1"/>
</dbReference>
<keyword evidence="4" id="KW-1185">Reference proteome</keyword>
<dbReference type="Proteomes" id="UP000215509">
    <property type="component" value="Unassembled WGS sequence"/>
</dbReference>
<dbReference type="InterPro" id="IPR011330">
    <property type="entry name" value="Glyco_hydro/deAcase_b/a-brl"/>
</dbReference>
<comment type="caution">
    <text evidence="3">The sequence shown here is derived from an EMBL/GenBank/DDBJ whole genome shotgun (WGS) entry which is preliminary data.</text>
</comment>
<dbReference type="PANTHER" id="PTHR34216">
    <property type="match status" value="1"/>
</dbReference>
<proteinExistence type="predicted"/>
<dbReference type="GO" id="GO:0005975">
    <property type="term" value="P:carbohydrate metabolic process"/>
    <property type="evidence" value="ECO:0007669"/>
    <property type="project" value="InterPro"/>
</dbReference>
<protein>
    <submittedName>
        <fullName evidence="3">Polysaccharide deacetylase</fullName>
    </submittedName>
</protein>
<organism evidence="3 4">
    <name type="scientific">Paenibacillus rigui</name>
    <dbReference type="NCBI Taxonomy" id="554312"/>
    <lineage>
        <taxon>Bacteria</taxon>
        <taxon>Bacillati</taxon>
        <taxon>Bacillota</taxon>
        <taxon>Bacilli</taxon>
        <taxon>Bacillales</taxon>
        <taxon>Paenibacillaceae</taxon>
        <taxon>Paenibacillus</taxon>
    </lineage>
</organism>
<dbReference type="InterPro" id="IPR051398">
    <property type="entry name" value="Polysacch_Deacetylase"/>
</dbReference>
<dbReference type="SUPFAM" id="SSF88713">
    <property type="entry name" value="Glycoside hydrolase/deacetylase"/>
    <property type="match status" value="1"/>
</dbReference>
<dbReference type="OrthoDB" id="9778320at2"/>
<dbReference type="PANTHER" id="PTHR34216:SF7">
    <property type="entry name" value="POLY-BETA-1,6-N-ACETYL-D-GLUCOSAMINE N-DEACETYLASE"/>
    <property type="match status" value="1"/>
</dbReference>
<evidence type="ECO:0000256" key="1">
    <source>
        <dbReference type="ARBA" id="ARBA00022729"/>
    </source>
</evidence>
<dbReference type="EMBL" id="NMQW01000029">
    <property type="protein sequence ID" value="OXM84512.1"/>
    <property type="molecule type" value="Genomic_DNA"/>
</dbReference>
<dbReference type="Pfam" id="PF01522">
    <property type="entry name" value="Polysacc_deac_1"/>
    <property type="match status" value="1"/>
</dbReference>
<reference evidence="3 4" key="1">
    <citation type="submission" date="2017-07" db="EMBL/GenBank/DDBJ databases">
        <title>Genome sequencing and assembly of Paenibacillus rigui.</title>
        <authorList>
            <person name="Mayilraj S."/>
        </authorList>
    </citation>
    <scope>NUCLEOTIDE SEQUENCE [LARGE SCALE GENOMIC DNA]</scope>
    <source>
        <strain evidence="3 4">JCM 16352</strain>
    </source>
</reference>
<evidence type="ECO:0000313" key="4">
    <source>
        <dbReference type="Proteomes" id="UP000215509"/>
    </source>
</evidence>
<name>A0A229UMB4_9BACL</name>
<dbReference type="InterPro" id="IPR002509">
    <property type="entry name" value="NODB_dom"/>
</dbReference>
<dbReference type="Gene3D" id="3.20.20.370">
    <property type="entry name" value="Glycoside hydrolase/deacetylase"/>
    <property type="match status" value="1"/>
</dbReference>
<dbReference type="AlphaFoldDB" id="A0A229UMB4"/>
<dbReference type="PROSITE" id="PS51677">
    <property type="entry name" value="NODB"/>
    <property type="match status" value="1"/>
</dbReference>
<evidence type="ECO:0000259" key="2">
    <source>
        <dbReference type="PROSITE" id="PS51677"/>
    </source>
</evidence>